<dbReference type="InterPro" id="IPR000120">
    <property type="entry name" value="Amidase"/>
</dbReference>
<evidence type="ECO:0000256" key="8">
    <source>
        <dbReference type="ARBA" id="ARBA00022917"/>
    </source>
</evidence>
<keyword evidence="12" id="KW-0808">Transferase</keyword>
<evidence type="ECO:0000256" key="6">
    <source>
        <dbReference type="ARBA" id="ARBA00022741"/>
    </source>
</evidence>
<evidence type="ECO:0000259" key="11">
    <source>
        <dbReference type="Pfam" id="PF01425"/>
    </source>
</evidence>
<dbReference type="InterPro" id="IPR004412">
    <property type="entry name" value="GatA"/>
</dbReference>
<evidence type="ECO:0000256" key="4">
    <source>
        <dbReference type="ARBA" id="ARBA00014428"/>
    </source>
</evidence>
<evidence type="ECO:0000256" key="10">
    <source>
        <dbReference type="HAMAP-Rule" id="MF_00120"/>
    </source>
</evidence>
<proteinExistence type="inferred from homology"/>
<feature type="active site" description="Acyl-ester intermediate" evidence="10">
    <location>
        <position position="176"/>
    </location>
</feature>
<dbReference type="GO" id="GO:0006412">
    <property type="term" value="P:translation"/>
    <property type="evidence" value="ECO:0007669"/>
    <property type="project" value="UniProtKB-UniRule"/>
</dbReference>
<keyword evidence="5 10" id="KW-0436">Ligase</keyword>
<dbReference type="SUPFAM" id="SSF75304">
    <property type="entry name" value="Amidase signature (AS) enzymes"/>
    <property type="match status" value="1"/>
</dbReference>
<organism evidence="12">
    <name type="scientific">Acidobacterium capsulatum</name>
    <dbReference type="NCBI Taxonomy" id="33075"/>
    <lineage>
        <taxon>Bacteria</taxon>
        <taxon>Pseudomonadati</taxon>
        <taxon>Acidobacteriota</taxon>
        <taxon>Terriglobia</taxon>
        <taxon>Terriglobales</taxon>
        <taxon>Acidobacteriaceae</taxon>
        <taxon>Acidobacterium</taxon>
    </lineage>
</organism>
<dbReference type="InterPro" id="IPR020556">
    <property type="entry name" value="Amidase_CS"/>
</dbReference>
<dbReference type="NCBIfam" id="TIGR00132">
    <property type="entry name" value="gatA"/>
    <property type="match status" value="1"/>
</dbReference>
<keyword evidence="6 10" id="KW-0547">Nucleotide-binding</keyword>
<dbReference type="PROSITE" id="PS00571">
    <property type="entry name" value="AMIDASES"/>
    <property type="match status" value="1"/>
</dbReference>
<evidence type="ECO:0000256" key="3">
    <source>
        <dbReference type="ARBA" id="ARBA00012739"/>
    </source>
</evidence>
<dbReference type="GO" id="GO:0005524">
    <property type="term" value="F:ATP binding"/>
    <property type="evidence" value="ECO:0007669"/>
    <property type="project" value="UniProtKB-KW"/>
</dbReference>
<keyword evidence="8 10" id="KW-0648">Protein biosynthesis</keyword>
<feature type="active site" description="Charge relay system" evidence="10">
    <location>
        <position position="77"/>
    </location>
</feature>
<comment type="similarity">
    <text evidence="1 10">Belongs to the amidase family. GatA subfamily.</text>
</comment>
<comment type="catalytic activity">
    <reaction evidence="9 10">
        <text>L-glutamyl-tRNA(Gln) + L-glutamine + ATP + H2O = L-glutaminyl-tRNA(Gln) + L-glutamate + ADP + phosphate + H(+)</text>
        <dbReference type="Rhea" id="RHEA:17521"/>
        <dbReference type="Rhea" id="RHEA-COMP:9681"/>
        <dbReference type="Rhea" id="RHEA-COMP:9684"/>
        <dbReference type="ChEBI" id="CHEBI:15377"/>
        <dbReference type="ChEBI" id="CHEBI:15378"/>
        <dbReference type="ChEBI" id="CHEBI:29985"/>
        <dbReference type="ChEBI" id="CHEBI:30616"/>
        <dbReference type="ChEBI" id="CHEBI:43474"/>
        <dbReference type="ChEBI" id="CHEBI:58359"/>
        <dbReference type="ChEBI" id="CHEBI:78520"/>
        <dbReference type="ChEBI" id="CHEBI:78521"/>
        <dbReference type="ChEBI" id="CHEBI:456216"/>
        <dbReference type="EC" id="6.3.5.7"/>
    </reaction>
</comment>
<dbReference type="Gene3D" id="3.90.1300.10">
    <property type="entry name" value="Amidase signature (AS) domain"/>
    <property type="match status" value="1"/>
</dbReference>
<protein>
    <recommendedName>
        <fullName evidence="4 10">Glutamyl-tRNA(Gln) amidotransferase subunit A</fullName>
        <shortName evidence="10">Glu-ADT subunit A</shortName>
        <ecNumber evidence="3 10">6.3.5.7</ecNumber>
    </recommendedName>
</protein>
<comment type="caution">
    <text evidence="12">The sequence shown here is derived from an EMBL/GenBank/DDBJ whole genome shotgun (WGS) entry which is preliminary data.</text>
</comment>
<dbReference type="PANTHER" id="PTHR11895:SF151">
    <property type="entry name" value="GLUTAMYL-TRNA(GLN) AMIDOTRANSFERASE SUBUNIT A"/>
    <property type="match status" value="1"/>
</dbReference>
<evidence type="ECO:0000256" key="5">
    <source>
        <dbReference type="ARBA" id="ARBA00022598"/>
    </source>
</evidence>
<dbReference type="InterPro" id="IPR023631">
    <property type="entry name" value="Amidase_dom"/>
</dbReference>
<dbReference type="GO" id="GO:0050567">
    <property type="term" value="F:glutaminyl-tRNA synthase (glutamine-hydrolyzing) activity"/>
    <property type="evidence" value="ECO:0007669"/>
    <property type="project" value="UniProtKB-UniRule"/>
</dbReference>
<feature type="active site" description="Charge relay system" evidence="10">
    <location>
        <position position="152"/>
    </location>
</feature>
<comment type="function">
    <text evidence="10">Allows the formation of correctly charged Gln-tRNA(Gln) through the transamidation of misacylated Glu-tRNA(Gln) in organisms which lack glutaminyl-tRNA synthetase. The reaction takes place in the presence of glutamine and ATP through an activated gamma-phospho-Glu-tRNA(Gln).</text>
</comment>
<evidence type="ECO:0000256" key="7">
    <source>
        <dbReference type="ARBA" id="ARBA00022840"/>
    </source>
</evidence>
<evidence type="ECO:0000256" key="1">
    <source>
        <dbReference type="ARBA" id="ARBA00008069"/>
    </source>
</evidence>
<dbReference type="EC" id="6.3.5.7" evidence="3 10"/>
<comment type="subunit">
    <text evidence="2 10">Heterotrimer of A, B and C subunits.</text>
</comment>
<evidence type="ECO:0000313" key="12">
    <source>
        <dbReference type="EMBL" id="HGY93531.1"/>
    </source>
</evidence>
<dbReference type="InterPro" id="IPR036928">
    <property type="entry name" value="AS_sf"/>
</dbReference>
<dbReference type="EMBL" id="DTKL01000015">
    <property type="protein sequence ID" value="HGY93531.1"/>
    <property type="molecule type" value="Genomic_DNA"/>
</dbReference>
<evidence type="ECO:0000256" key="2">
    <source>
        <dbReference type="ARBA" id="ARBA00011123"/>
    </source>
</evidence>
<dbReference type="PANTHER" id="PTHR11895">
    <property type="entry name" value="TRANSAMIDASE"/>
    <property type="match status" value="1"/>
</dbReference>
<feature type="domain" description="Amidase" evidence="11">
    <location>
        <begin position="23"/>
        <end position="465"/>
    </location>
</feature>
<name>A0A7V4XR84_9BACT</name>
<reference evidence="12" key="1">
    <citation type="journal article" date="2020" name="mSystems">
        <title>Genome- and Community-Level Interaction Insights into Carbon Utilization and Element Cycling Functions of Hydrothermarchaeota in Hydrothermal Sediment.</title>
        <authorList>
            <person name="Zhou Z."/>
            <person name="Liu Y."/>
            <person name="Xu W."/>
            <person name="Pan J."/>
            <person name="Luo Z.H."/>
            <person name="Li M."/>
        </authorList>
    </citation>
    <scope>NUCLEOTIDE SEQUENCE [LARGE SCALE GENOMIC DNA]</scope>
    <source>
        <strain evidence="12">SpSt-855</strain>
    </source>
</reference>
<dbReference type="Pfam" id="PF01425">
    <property type="entry name" value="Amidase"/>
    <property type="match status" value="1"/>
</dbReference>
<dbReference type="GO" id="GO:0016740">
    <property type="term" value="F:transferase activity"/>
    <property type="evidence" value="ECO:0007669"/>
    <property type="project" value="UniProtKB-KW"/>
</dbReference>
<dbReference type="GO" id="GO:0030956">
    <property type="term" value="C:glutamyl-tRNA(Gln) amidotransferase complex"/>
    <property type="evidence" value="ECO:0007669"/>
    <property type="project" value="InterPro"/>
</dbReference>
<accession>A0A7V4XR84</accession>
<dbReference type="AlphaFoldDB" id="A0A7V4XR84"/>
<gene>
    <name evidence="10 12" type="primary">gatA</name>
    <name evidence="12" type="ORF">ENW50_02405</name>
</gene>
<evidence type="ECO:0000256" key="9">
    <source>
        <dbReference type="ARBA" id="ARBA00047407"/>
    </source>
</evidence>
<dbReference type="HAMAP" id="MF_00120">
    <property type="entry name" value="GatA"/>
    <property type="match status" value="1"/>
</dbReference>
<keyword evidence="7 10" id="KW-0067">ATP-binding</keyword>
<sequence length="476" mass="50201">MEFQKALPGIGALRTGEVRAEAALQKCLDAIDAHNGEVNAYLSLDREGAGASARHIDALSGEERAKLPMAGVPFGIKDVLTVEGMPATASSKILEGYRPPYTATAVQRLIDAGAVLVGKLNCDEFAMGSSNENSAYGPVKNPRALDRVPGGSSGGSAAAVAANMAVATLGTDTGGSIRQPASFCGVVGVLPTYGRVSRYGLIAFASSLDRVGPFAHTVRDAAEVLGVIAGHDPMDATSSSVPVPDYTEKLDAGVKGLRLGVPAEYFAEGLDPEVKRAVEDTIEQLRSAGAEVKPISLPHTPYAIPTYYVIATAEASANLARFDGVRYGLRAPEANTLAAMYRQTRDLGFGAEVKRRILLGTYVLSAGYYDAYYKKAQQVRRLLAEDFLRAFEEVDAIVTPTAPTPAFRLGEKSDDPLSMYLADIYTVTANLAGICGASVPCGTSREGLPIGIQILGRHFDEATVLRVGQAVETLQK</sequence>